<dbReference type="AlphaFoldDB" id="A0A9N9JK07"/>
<dbReference type="EMBL" id="CAJVPV010056798">
    <property type="protein sequence ID" value="CAG8786097.1"/>
    <property type="molecule type" value="Genomic_DNA"/>
</dbReference>
<feature type="non-terminal residue" evidence="1">
    <location>
        <position position="1"/>
    </location>
</feature>
<keyword evidence="2" id="KW-1185">Reference proteome</keyword>
<protein>
    <submittedName>
        <fullName evidence="1">5042_t:CDS:1</fullName>
    </submittedName>
</protein>
<accession>A0A9N9JK07</accession>
<comment type="caution">
    <text evidence="1">The sequence shown here is derived from an EMBL/GenBank/DDBJ whole genome shotgun (WGS) entry which is preliminary data.</text>
</comment>
<gene>
    <name evidence="1" type="ORF">AMORRO_LOCUS17742</name>
</gene>
<evidence type="ECO:0000313" key="2">
    <source>
        <dbReference type="Proteomes" id="UP000789342"/>
    </source>
</evidence>
<proteinExistence type="predicted"/>
<feature type="non-terminal residue" evidence="1">
    <location>
        <position position="59"/>
    </location>
</feature>
<reference evidence="1" key="1">
    <citation type="submission" date="2021-06" db="EMBL/GenBank/DDBJ databases">
        <authorList>
            <person name="Kallberg Y."/>
            <person name="Tangrot J."/>
            <person name="Rosling A."/>
        </authorList>
    </citation>
    <scope>NUCLEOTIDE SEQUENCE</scope>
    <source>
        <strain evidence="1">CL551</strain>
    </source>
</reference>
<sequence length="59" mass="6600">RIQAGWPLIFPLKHSSCSLFSSIWTNSALEEEKACSSITDTLALNFPLHFFAICPSFPQ</sequence>
<name>A0A9N9JK07_9GLOM</name>
<evidence type="ECO:0000313" key="1">
    <source>
        <dbReference type="EMBL" id="CAG8786097.1"/>
    </source>
</evidence>
<dbReference type="Proteomes" id="UP000789342">
    <property type="component" value="Unassembled WGS sequence"/>
</dbReference>
<organism evidence="1 2">
    <name type="scientific">Acaulospora morrowiae</name>
    <dbReference type="NCBI Taxonomy" id="94023"/>
    <lineage>
        <taxon>Eukaryota</taxon>
        <taxon>Fungi</taxon>
        <taxon>Fungi incertae sedis</taxon>
        <taxon>Mucoromycota</taxon>
        <taxon>Glomeromycotina</taxon>
        <taxon>Glomeromycetes</taxon>
        <taxon>Diversisporales</taxon>
        <taxon>Acaulosporaceae</taxon>
        <taxon>Acaulospora</taxon>
    </lineage>
</organism>